<proteinExistence type="predicted"/>
<protein>
    <submittedName>
        <fullName evidence="3">Uncharacterized protein</fullName>
    </submittedName>
</protein>
<gene>
    <name evidence="3" type="ORF">COCHEDRAFT_1185722</name>
</gene>
<evidence type="ECO:0000256" key="1">
    <source>
        <dbReference type="SAM" id="Coils"/>
    </source>
</evidence>
<dbReference type="Proteomes" id="UP000016936">
    <property type="component" value="Unassembled WGS sequence"/>
</dbReference>
<organism evidence="3 4">
    <name type="scientific">Cochliobolus heterostrophus (strain C5 / ATCC 48332 / race O)</name>
    <name type="common">Southern corn leaf blight fungus</name>
    <name type="synonym">Bipolaris maydis</name>
    <dbReference type="NCBI Taxonomy" id="701091"/>
    <lineage>
        <taxon>Eukaryota</taxon>
        <taxon>Fungi</taxon>
        <taxon>Dikarya</taxon>
        <taxon>Ascomycota</taxon>
        <taxon>Pezizomycotina</taxon>
        <taxon>Dothideomycetes</taxon>
        <taxon>Pleosporomycetidae</taxon>
        <taxon>Pleosporales</taxon>
        <taxon>Pleosporineae</taxon>
        <taxon>Pleosporaceae</taxon>
        <taxon>Bipolaris</taxon>
    </lineage>
</organism>
<evidence type="ECO:0000256" key="2">
    <source>
        <dbReference type="SAM" id="MobiDB-lite"/>
    </source>
</evidence>
<feature type="compositionally biased region" description="Polar residues" evidence="2">
    <location>
        <begin position="60"/>
        <end position="72"/>
    </location>
</feature>
<name>M2TJD8_COCH5</name>
<evidence type="ECO:0000313" key="4">
    <source>
        <dbReference type="Proteomes" id="UP000016936"/>
    </source>
</evidence>
<feature type="region of interest" description="Disordered" evidence="2">
    <location>
        <begin position="60"/>
        <end position="101"/>
    </location>
</feature>
<dbReference type="HOGENOM" id="CLU_034856_0_0_1"/>
<dbReference type="OrthoDB" id="3689524at2759"/>
<feature type="coiled-coil region" evidence="1">
    <location>
        <begin position="203"/>
        <end position="230"/>
    </location>
</feature>
<feature type="compositionally biased region" description="Polar residues" evidence="2">
    <location>
        <begin position="388"/>
        <end position="406"/>
    </location>
</feature>
<accession>M2TJD8</accession>
<sequence length="406" mass="46317">MVARSRSSPGNVWFAFPPKRKNFTKLRKSLYVLIGRRRKATVLTNDNSSEEEDIAWIKIQTPSDNHPHTSMCTHERRDEPPVRPSDMGRYANLPPPPPPPPPLQSAIPSQILDAMPARRPEVPNEGIPSREFSEIERQHEALVIEREELMGSRFQMQMDRKKISEAREKTGFQEGLVMDQLRIFLHKQEITLPQDIVETFERIGDLRGQLSSLEAEYDATEQKYTLKELRYSSKELEFIDKLKTVHADNSLVAGTEKIPVDQGALQVTRATADSREIANQNDQIANSTPQETGPQLALQRQVNFNVQEDDESYTADFRLLSNNERLNTWLADTLFQPYVLRSYPEDEETSGPTHGSPLKEIPEGWHCIFAFGAQFESKNWKDTHGKSQEQGITEPSSISLSHNPFV</sequence>
<evidence type="ECO:0000313" key="3">
    <source>
        <dbReference type="EMBL" id="EMD86609.1"/>
    </source>
</evidence>
<dbReference type="EMBL" id="KB445584">
    <property type="protein sequence ID" value="EMD86609.1"/>
    <property type="molecule type" value="Genomic_DNA"/>
</dbReference>
<dbReference type="AlphaFoldDB" id="M2TJD8"/>
<dbReference type="eggNOG" id="ENOG502RN1P">
    <property type="taxonomic scope" value="Eukaryota"/>
</dbReference>
<keyword evidence="4" id="KW-1185">Reference proteome</keyword>
<feature type="region of interest" description="Disordered" evidence="2">
    <location>
        <begin position="380"/>
        <end position="406"/>
    </location>
</feature>
<reference evidence="4" key="2">
    <citation type="journal article" date="2013" name="PLoS Genet.">
        <title>Comparative genome structure, secondary metabolite, and effector coding capacity across Cochliobolus pathogens.</title>
        <authorList>
            <person name="Condon B.J."/>
            <person name="Leng Y."/>
            <person name="Wu D."/>
            <person name="Bushley K.E."/>
            <person name="Ohm R.A."/>
            <person name="Otillar R."/>
            <person name="Martin J."/>
            <person name="Schackwitz W."/>
            <person name="Grimwood J."/>
            <person name="MohdZainudin N."/>
            <person name="Xue C."/>
            <person name="Wang R."/>
            <person name="Manning V.A."/>
            <person name="Dhillon B."/>
            <person name="Tu Z.J."/>
            <person name="Steffenson B.J."/>
            <person name="Salamov A."/>
            <person name="Sun H."/>
            <person name="Lowry S."/>
            <person name="LaButti K."/>
            <person name="Han J."/>
            <person name="Copeland A."/>
            <person name="Lindquist E."/>
            <person name="Barry K."/>
            <person name="Schmutz J."/>
            <person name="Baker S.E."/>
            <person name="Ciuffetti L.M."/>
            <person name="Grigoriev I.V."/>
            <person name="Zhong S."/>
            <person name="Turgeon B.G."/>
        </authorList>
    </citation>
    <scope>NUCLEOTIDE SEQUENCE [LARGE SCALE GENOMIC DNA]</scope>
    <source>
        <strain evidence="4">C5 / ATCC 48332 / race O</strain>
    </source>
</reference>
<keyword evidence="1" id="KW-0175">Coiled coil</keyword>
<reference evidence="3 4" key="1">
    <citation type="journal article" date="2012" name="PLoS Pathog.">
        <title>Diverse lifestyles and strategies of plant pathogenesis encoded in the genomes of eighteen Dothideomycetes fungi.</title>
        <authorList>
            <person name="Ohm R.A."/>
            <person name="Feau N."/>
            <person name="Henrissat B."/>
            <person name="Schoch C.L."/>
            <person name="Horwitz B.A."/>
            <person name="Barry K.W."/>
            <person name="Condon B.J."/>
            <person name="Copeland A.C."/>
            <person name="Dhillon B."/>
            <person name="Glaser F."/>
            <person name="Hesse C.N."/>
            <person name="Kosti I."/>
            <person name="LaButti K."/>
            <person name="Lindquist E.A."/>
            <person name="Lucas S."/>
            <person name="Salamov A.A."/>
            <person name="Bradshaw R.E."/>
            <person name="Ciuffetti L."/>
            <person name="Hamelin R.C."/>
            <person name="Kema G.H.J."/>
            <person name="Lawrence C."/>
            <person name="Scott J.A."/>
            <person name="Spatafora J.W."/>
            <person name="Turgeon B.G."/>
            <person name="de Wit P.J.G.M."/>
            <person name="Zhong S."/>
            <person name="Goodwin S.B."/>
            <person name="Grigoriev I.V."/>
        </authorList>
    </citation>
    <scope>NUCLEOTIDE SEQUENCE [LARGE SCALE GENOMIC DNA]</scope>
    <source>
        <strain evidence="4">C5 / ATCC 48332 / race O</strain>
    </source>
</reference>